<comment type="caution">
    <text evidence="1">The sequence shown here is derived from an EMBL/GenBank/DDBJ whole genome shotgun (WGS) entry which is preliminary data.</text>
</comment>
<evidence type="ECO:0000313" key="1">
    <source>
        <dbReference type="EMBL" id="KAG0445823.1"/>
    </source>
</evidence>
<proteinExistence type="predicted"/>
<evidence type="ECO:0000313" key="3">
    <source>
        <dbReference type="Proteomes" id="UP000636800"/>
    </source>
</evidence>
<organism evidence="1 4">
    <name type="scientific">Vanilla planifolia</name>
    <name type="common">Vanilla</name>
    <dbReference type="NCBI Taxonomy" id="51239"/>
    <lineage>
        <taxon>Eukaryota</taxon>
        <taxon>Viridiplantae</taxon>
        <taxon>Streptophyta</taxon>
        <taxon>Embryophyta</taxon>
        <taxon>Tracheophyta</taxon>
        <taxon>Spermatophyta</taxon>
        <taxon>Magnoliopsida</taxon>
        <taxon>Liliopsida</taxon>
        <taxon>Asparagales</taxon>
        <taxon>Orchidaceae</taxon>
        <taxon>Vanilloideae</taxon>
        <taxon>Vanilleae</taxon>
        <taxon>Vanilla</taxon>
    </lineage>
</organism>
<dbReference type="EMBL" id="JADCNM010000645">
    <property type="protein sequence ID" value="KAG0445823.1"/>
    <property type="molecule type" value="Genomic_DNA"/>
</dbReference>
<dbReference type="Proteomes" id="UP000639772">
    <property type="component" value="Unassembled WGS sequence"/>
</dbReference>
<keyword evidence="3" id="KW-1185">Reference proteome</keyword>
<gene>
    <name evidence="2" type="ORF">HPP92_029127</name>
    <name evidence="1" type="ORF">HPP92_029138</name>
</gene>
<name>A0A835U1W4_VANPL</name>
<accession>A0A835U1W4</accession>
<evidence type="ECO:0000313" key="4">
    <source>
        <dbReference type="Proteomes" id="UP000639772"/>
    </source>
</evidence>
<protein>
    <submittedName>
        <fullName evidence="1">Uncharacterized protein</fullName>
    </submittedName>
</protein>
<dbReference type="EMBL" id="JADCNL010000644">
    <property type="protein sequence ID" value="KAG0445849.1"/>
    <property type="molecule type" value="Genomic_DNA"/>
</dbReference>
<evidence type="ECO:0000313" key="2">
    <source>
        <dbReference type="EMBL" id="KAG0445849.1"/>
    </source>
</evidence>
<reference evidence="3 4" key="1">
    <citation type="journal article" date="2020" name="Nat. Food">
        <title>A phased Vanilla planifolia genome enables genetic improvement of flavour and production.</title>
        <authorList>
            <person name="Hasing T."/>
            <person name="Tang H."/>
            <person name="Brym M."/>
            <person name="Khazi F."/>
            <person name="Huang T."/>
            <person name="Chambers A.H."/>
        </authorList>
    </citation>
    <scope>NUCLEOTIDE SEQUENCE [LARGE SCALE GENOMIC DNA]</scope>
    <source>
        <tissue evidence="1">Leaf</tissue>
    </source>
</reference>
<sequence>MVDREVSRRCTARSPTTALGHGCEWYVRGASATGLVGRQACIDGAVVRYREYKVCIPHGLGA</sequence>
<dbReference type="AlphaFoldDB" id="A0A835U1W4"/>
<dbReference type="Proteomes" id="UP000636800">
    <property type="component" value="Unassembled WGS sequence"/>
</dbReference>